<comment type="caution">
    <text evidence="2">The sequence shown here is derived from an EMBL/GenBank/DDBJ whole genome shotgun (WGS) entry which is preliminary data.</text>
</comment>
<accession>A0A4D4KUW8</accession>
<organism evidence="2 3">
    <name type="scientific">Streptomyces violaceusniger</name>
    <dbReference type="NCBI Taxonomy" id="68280"/>
    <lineage>
        <taxon>Bacteria</taxon>
        <taxon>Bacillati</taxon>
        <taxon>Actinomycetota</taxon>
        <taxon>Actinomycetes</taxon>
        <taxon>Kitasatosporales</taxon>
        <taxon>Streptomycetaceae</taxon>
        <taxon>Streptomyces</taxon>
        <taxon>Streptomyces violaceusniger group</taxon>
    </lineage>
</organism>
<feature type="region of interest" description="Disordered" evidence="1">
    <location>
        <begin position="121"/>
        <end position="151"/>
    </location>
</feature>
<keyword evidence="3" id="KW-1185">Reference proteome</keyword>
<protein>
    <submittedName>
        <fullName evidence="2">Uncharacterized protein</fullName>
    </submittedName>
</protein>
<proteinExistence type="predicted"/>
<dbReference type="EMBL" id="BJHW01000001">
    <property type="protein sequence ID" value="GDY52735.1"/>
    <property type="molecule type" value="Genomic_DNA"/>
</dbReference>
<reference evidence="2 3" key="1">
    <citation type="journal article" date="2020" name="Int. J. Syst. Evol. Microbiol.">
        <title>Reclassification of Streptomyces castelarensis and Streptomyces sporoclivatus as later heterotypic synonyms of Streptomyces antimycoticus.</title>
        <authorList>
            <person name="Komaki H."/>
            <person name="Tamura T."/>
        </authorList>
    </citation>
    <scope>NUCLEOTIDE SEQUENCE [LARGE SCALE GENOMIC DNA]</scope>
    <source>
        <strain evidence="2 3">NBRC 13459</strain>
    </source>
</reference>
<name>A0A4D4KUW8_STRVO</name>
<dbReference type="Proteomes" id="UP000301309">
    <property type="component" value="Unassembled WGS sequence"/>
</dbReference>
<evidence type="ECO:0000256" key="1">
    <source>
        <dbReference type="SAM" id="MobiDB-lite"/>
    </source>
</evidence>
<gene>
    <name evidence="2" type="ORF">SVIO_033580</name>
</gene>
<dbReference type="AlphaFoldDB" id="A0A4D4KUW8"/>
<feature type="compositionally biased region" description="Basic and acidic residues" evidence="1">
    <location>
        <begin position="126"/>
        <end position="151"/>
    </location>
</feature>
<sequence>MLVVDGPSGGGRALRLPRLVRGRVGAAARGGRAHPPVALGAGRGLGDRAGHAAGHRLVDPRREVGAPLQPLVVQHGGQPARVPLADGAHLPGALPAVELQGGHRGLRVQIGDRVAGDLGAVEAGDGDERRGHGAEPGRAADARRQREQHGDPVDVLGHRVEVHGEPVGGRRLFGHLYPGQLGRGGMRDPFGAVHRAPLIAECRPGHDRIARRDPDLQTGLGQRMVLPSDQLGRHGCVPLVVFRCVRVPLCAVGVSGDAVVR</sequence>
<evidence type="ECO:0000313" key="3">
    <source>
        <dbReference type="Proteomes" id="UP000301309"/>
    </source>
</evidence>
<evidence type="ECO:0000313" key="2">
    <source>
        <dbReference type="EMBL" id="GDY52735.1"/>
    </source>
</evidence>